<evidence type="ECO:0000313" key="5">
    <source>
        <dbReference type="Proteomes" id="UP000799772"/>
    </source>
</evidence>
<dbReference type="InterPro" id="IPR056798">
    <property type="entry name" value="ADH_Fe_C"/>
</dbReference>
<dbReference type="SUPFAM" id="SSF56796">
    <property type="entry name" value="Dehydroquinate synthase-like"/>
    <property type="match status" value="1"/>
</dbReference>
<dbReference type="PANTHER" id="PTHR11496">
    <property type="entry name" value="ALCOHOL DEHYDROGENASE"/>
    <property type="match status" value="1"/>
</dbReference>
<dbReference type="Gene3D" id="3.40.50.1970">
    <property type="match status" value="1"/>
</dbReference>
<evidence type="ECO:0000256" key="1">
    <source>
        <dbReference type="ARBA" id="ARBA00023002"/>
    </source>
</evidence>
<name>A0A9P4IDR5_9PEZI</name>
<dbReference type="Gene3D" id="1.20.1090.10">
    <property type="entry name" value="Dehydroquinate synthase-like - alpha domain"/>
    <property type="match status" value="1"/>
</dbReference>
<dbReference type="GO" id="GO:0046872">
    <property type="term" value="F:metal ion binding"/>
    <property type="evidence" value="ECO:0007669"/>
    <property type="project" value="InterPro"/>
</dbReference>
<organism evidence="4 5">
    <name type="scientific">Rhizodiscina lignyota</name>
    <dbReference type="NCBI Taxonomy" id="1504668"/>
    <lineage>
        <taxon>Eukaryota</taxon>
        <taxon>Fungi</taxon>
        <taxon>Dikarya</taxon>
        <taxon>Ascomycota</taxon>
        <taxon>Pezizomycotina</taxon>
        <taxon>Dothideomycetes</taxon>
        <taxon>Pleosporomycetidae</taxon>
        <taxon>Aulographales</taxon>
        <taxon>Rhizodiscinaceae</taxon>
        <taxon>Rhizodiscina</taxon>
    </lineage>
</organism>
<keyword evidence="5" id="KW-1185">Reference proteome</keyword>
<comment type="caution">
    <text evidence="4">The sequence shown here is derived from an EMBL/GenBank/DDBJ whole genome shotgun (WGS) entry which is preliminary data.</text>
</comment>
<keyword evidence="1" id="KW-0560">Oxidoreductase</keyword>
<gene>
    <name evidence="4" type="ORF">NA57DRAFT_37832</name>
</gene>
<dbReference type="GO" id="GO:0004022">
    <property type="term" value="F:alcohol dehydrogenase (NAD+) activity"/>
    <property type="evidence" value="ECO:0007669"/>
    <property type="project" value="TreeGrafter"/>
</dbReference>
<dbReference type="CDD" id="cd08192">
    <property type="entry name" value="MAR-like"/>
    <property type="match status" value="1"/>
</dbReference>
<dbReference type="InterPro" id="IPR039697">
    <property type="entry name" value="Alcohol_dehydrogenase_Fe"/>
</dbReference>
<dbReference type="EMBL" id="ML978125">
    <property type="protein sequence ID" value="KAF2099725.1"/>
    <property type="molecule type" value="Genomic_DNA"/>
</dbReference>
<feature type="domain" description="Fe-containing alcohol dehydrogenase-like C-terminal" evidence="3">
    <location>
        <begin position="203"/>
        <end position="408"/>
    </location>
</feature>
<dbReference type="GO" id="GO:0005739">
    <property type="term" value="C:mitochondrion"/>
    <property type="evidence" value="ECO:0007669"/>
    <property type="project" value="TreeGrafter"/>
</dbReference>
<sequence>MAAKGEQYFLAVPPNPRPHVSTGLAFTTACAHHVENTFKASRVYMIVSKSISGTENFVSLEKALSGKVVGVRRGIRQHVPWDDVVEVAKDVHDRDADLIVTLGAGSLTDGAKVVSLAVANNAFTVEDLGTFSTDENPKDVKPCTIPIINIPTSLSGGEYSINGGATDLRTHRKHSFNYPSMGCSLVILDPALSISTPEYVWLQSGVRAVDHCVEGLCSMSPKANEESDSVCEKGLRLLVPNLLVTKNNPGNEEARLNEMLGVIEAMRGHKFGVPMGASHGIGHQLGPLGVGHGETSCVMLPSVMEYNYQHGDEGVRKRQQKILDILWSEPTVANMLEGNGIEKGTSNAGDLIAAIVKELGMPGSLEEVGIGPDKLDMLAENSMHDRWIPTNPVPMTDKSQVLEVLNMALKPRASQGGHACHH</sequence>
<dbReference type="OrthoDB" id="339764at2759"/>
<evidence type="ECO:0000259" key="2">
    <source>
        <dbReference type="Pfam" id="PF00465"/>
    </source>
</evidence>
<dbReference type="PROSITE" id="PS51257">
    <property type="entry name" value="PROKAR_LIPOPROTEIN"/>
    <property type="match status" value="1"/>
</dbReference>
<reference evidence="4" key="1">
    <citation type="journal article" date="2020" name="Stud. Mycol.">
        <title>101 Dothideomycetes genomes: a test case for predicting lifestyles and emergence of pathogens.</title>
        <authorList>
            <person name="Haridas S."/>
            <person name="Albert R."/>
            <person name="Binder M."/>
            <person name="Bloem J."/>
            <person name="Labutti K."/>
            <person name="Salamov A."/>
            <person name="Andreopoulos B."/>
            <person name="Baker S."/>
            <person name="Barry K."/>
            <person name="Bills G."/>
            <person name="Bluhm B."/>
            <person name="Cannon C."/>
            <person name="Castanera R."/>
            <person name="Culley D."/>
            <person name="Daum C."/>
            <person name="Ezra D."/>
            <person name="Gonzalez J."/>
            <person name="Henrissat B."/>
            <person name="Kuo A."/>
            <person name="Liang C."/>
            <person name="Lipzen A."/>
            <person name="Lutzoni F."/>
            <person name="Magnuson J."/>
            <person name="Mondo S."/>
            <person name="Nolan M."/>
            <person name="Ohm R."/>
            <person name="Pangilinan J."/>
            <person name="Park H.-J."/>
            <person name="Ramirez L."/>
            <person name="Alfaro M."/>
            <person name="Sun H."/>
            <person name="Tritt A."/>
            <person name="Yoshinaga Y."/>
            <person name="Zwiers L.-H."/>
            <person name="Turgeon B."/>
            <person name="Goodwin S."/>
            <person name="Spatafora J."/>
            <person name="Crous P."/>
            <person name="Grigoriev I."/>
        </authorList>
    </citation>
    <scope>NUCLEOTIDE SEQUENCE</scope>
    <source>
        <strain evidence="4">CBS 133067</strain>
    </source>
</reference>
<accession>A0A9P4IDR5</accession>
<dbReference type="PANTHER" id="PTHR11496:SF107">
    <property type="entry name" value="ALCOHOL DEHYDROGENASE, PUTATIVE (AFU_ORTHOLOGUE AFUA_1G06800)-RELATED"/>
    <property type="match status" value="1"/>
</dbReference>
<proteinExistence type="predicted"/>
<dbReference type="AlphaFoldDB" id="A0A9P4IDR5"/>
<evidence type="ECO:0000313" key="4">
    <source>
        <dbReference type="EMBL" id="KAF2099725.1"/>
    </source>
</evidence>
<dbReference type="Proteomes" id="UP000799772">
    <property type="component" value="Unassembled WGS sequence"/>
</dbReference>
<dbReference type="InterPro" id="IPR001670">
    <property type="entry name" value="ADH_Fe/GldA"/>
</dbReference>
<dbReference type="Pfam" id="PF25137">
    <property type="entry name" value="ADH_Fe_C"/>
    <property type="match status" value="1"/>
</dbReference>
<dbReference type="Pfam" id="PF00465">
    <property type="entry name" value="Fe-ADH"/>
    <property type="match status" value="1"/>
</dbReference>
<protein>
    <submittedName>
        <fullName evidence="4">Dehydroquinate synthase-like protein</fullName>
    </submittedName>
</protein>
<evidence type="ECO:0000259" key="3">
    <source>
        <dbReference type="Pfam" id="PF25137"/>
    </source>
</evidence>
<feature type="domain" description="Alcohol dehydrogenase iron-type/glycerol dehydrogenase GldA" evidence="2">
    <location>
        <begin position="26"/>
        <end position="190"/>
    </location>
</feature>